<gene>
    <name evidence="2" type="ORF">CRE_20619</name>
</gene>
<dbReference type="eggNOG" id="KOG3538">
    <property type="taxonomic scope" value="Eukaryota"/>
</dbReference>
<protein>
    <submittedName>
        <fullName evidence="2">Uncharacterized protein</fullName>
    </submittedName>
</protein>
<feature type="chain" id="PRO_5003178890" evidence="1">
    <location>
        <begin position="29"/>
        <end position="281"/>
    </location>
</feature>
<dbReference type="AlphaFoldDB" id="E3NML8"/>
<dbReference type="OrthoDB" id="5851387at2759"/>
<dbReference type="Proteomes" id="UP000008281">
    <property type="component" value="Unassembled WGS sequence"/>
</dbReference>
<name>E3NML8_CAERE</name>
<sequence length="281" mass="31724">MRSIGGSFHLLQPFVAALLLLVVCLVYALQSGSGTTTESSPDVLFSRAKYSGMMVVFQTPSYLLTFPGVPVHHTRWRHDAGVHIIDTHHIVRRDSYGRRGKRDVTSSNSQRRLHGVARDCGHACHLRLRSDDAVYIVHLHRWNQIPDSHNKSIPHFANSNYQPMVFYLESKEEVRGGMARTEPDCIYRAHVKGVHQHSIVNLCDSDDGLYGMLALPSGIHTVEPIISGNESDDGASRHRQHLVRKFDPMHFKAFDHLNSTSINETETTVATWQDKWEDVIG</sequence>
<organism evidence="3">
    <name type="scientific">Caenorhabditis remanei</name>
    <name type="common">Caenorhabditis vulgaris</name>
    <dbReference type="NCBI Taxonomy" id="31234"/>
    <lineage>
        <taxon>Eukaryota</taxon>
        <taxon>Metazoa</taxon>
        <taxon>Ecdysozoa</taxon>
        <taxon>Nematoda</taxon>
        <taxon>Chromadorea</taxon>
        <taxon>Rhabditida</taxon>
        <taxon>Rhabditina</taxon>
        <taxon>Rhabditomorpha</taxon>
        <taxon>Rhabditoidea</taxon>
        <taxon>Rhabditidae</taxon>
        <taxon>Peloderinae</taxon>
        <taxon>Caenorhabditis</taxon>
    </lineage>
</organism>
<keyword evidence="3" id="KW-1185">Reference proteome</keyword>
<proteinExistence type="predicted"/>
<keyword evidence="1" id="KW-0732">Signal</keyword>
<evidence type="ECO:0000313" key="3">
    <source>
        <dbReference type="Proteomes" id="UP000008281"/>
    </source>
</evidence>
<reference evidence="2" key="1">
    <citation type="submission" date="2007-07" db="EMBL/GenBank/DDBJ databases">
        <title>PCAP assembly of the Caenorhabditis remanei genome.</title>
        <authorList>
            <consortium name="The Caenorhabditis remanei Sequencing Consortium"/>
            <person name="Wilson R.K."/>
        </authorList>
    </citation>
    <scope>NUCLEOTIDE SEQUENCE [LARGE SCALE GENOMIC DNA]</scope>
    <source>
        <strain evidence="2">PB4641</strain>
    </source>
</reference>
<accession>E3NML8</accession>
<dbReference type="EMBL" id="DS269075">
    <property type="protein sequence ID" value="EFP08441.1"/>
    <property type="molecule type" value="Genomic_DNA"/>
</dbReference>
<evidence type="ECO:0000313" key="2">
    <source>
        <dbReference type="EMBL" id="EFP08441.1"/>
    </source>
</evidence>
<dbReference type="HOGENOM" id="CLU_991241_0_0_1"/>
<evidence type="ECO:0000256" key="1">
    <source>
        <dbReference type="SAM" id="SignalP"/>
    </source>
</evidence>
<dbReference type="STRING" id="31234.E3NML8"/>
<dbReference type="InParanoid" id="E3NML8"/>
<feature type="signal peptide" evidence="1">
    <location>
        <begin position="1"/>
        <end position="28"/>
    </location>
</feature>